<dbReference type="SMART" id="SM00184">
    <property type="entry name" value="RING"/>
    <property type="match status" value="1"/>
</dbReference>
<organism evidence="17 18">
    <name type="scientific">Riccia fluitans</name>
    <dbReference type="NCBI Taxonomy" id="41844"/>
    <lineage>
        <taxon>Eukaryota</taxon>
        <taxon>Viridiplantae</taxon>
        <taxon>Streptophyta</taxon>
        <taxon>Embryophyta</taxon>
        <taxon>Marchantiophyta</taxon>
        <taxon>Marchantiopsida</taxon>
        <taxon>Marchantiidae</taxon>
        <taxon>Marchantiales</taxon>
        <taxon>Ricciaceae</taxon>
        <taxon>Riccia</taxon>
    </lineage>
</organism>
<feature type="domain" description="RING-type" evidence="16">
    <location>
        <begin position="117"/>
        <end position="159"/>
    </location>
</feature>
<evidence type="ECO:0000256" key="6">
    <source>
        <dbReference type="ARBA" id="ARBA00022692"/>
    </source>
</evidence>
<keyword evidence="11 15" id="KW-1133">Transmembrane helix</keyword>
<sequence>MSTPIGIFDGNSPVSADSTFAVNSKIMTVAVVVLFGVVMFILGLHMYAKWFWRHGGHNGRNSVGWRRRRTRLEFATDWPGNQSTTPAQVGLERTLLDEVPTFTYRREERDSDEVLDCAVCLEEFEEGEKGRLLPKCNHSFHIECIDMWFHSHSTCPLCRCSVAPENPQPPQVITGGVPVVLPPHFGNIIVNITAISGVDSGEDQETSAAGAVNERRSESLAPVDSAAAGTGVGEPSPRQQMQGSRPASPSSRRPSIGFPPKPPPSTPSGIPTNVLFWGNHTQMSSVGAVSEESSGPERLYARANAPSMLVIEISRGDGSLIPGQHQSSNTGVGDESNRVSDAQGESRLRSPISRLSSSFRRLLSIRRTPTSPGPEDACNSLELDQQQRRRQQQEEAGSTISSSAGTSFEV</sequence>
<evidence type="ECO:0000259" key="16">
    <source>
        <dbReference type="PROSITE" id="PS50089"/>
    </source>
</evidence>
<dbReference type="EC" id="2.3.2.27" evidence="4"/>
<keyword evidence="8 13" id="KW-0863">Zinc-finger</keyword>
<dbReference type="SUPFAM" id="SSF57850">
    <property type="entry name" value="RING/U-box"/>
    <property type="match status" value="1"/>
</dbReference>
<keyword evidence="7" id="KW-0479">Metal-binding</keyword>
<dbReference type="InterPro" id="IPR044600">
    <property type="entry name" value="ATL1/ATL16-like"/>
</dbReference>
<dbReference type="EMBL" id="JBHFFA010000002">
    <property type="protein sequence ID" value="KAL2644005.1"/>
    <property type="molecule type" value="Genomic_DNA"/>
</dbReference>
<evidence type="ECO:0000313" key="18">
    <source>
        <dbReference type="Proteomes" id="UP001605036"/>
    </source>
</evidence>
<feature type="region of interest" description="Disordered" evidence="14">
    <location>
        <begin position="200"/>
        <end position="273"/>
    </location>
</feature>
<dbReference type="AlphaFoldDB" id="A0ABD1Z8G6"/>
<dbReference type="InterPro" id="IPR013083">
    <property type="entry name" value="Znf_RING/FYVE/PHD"/>
</dbReference>
<protein>
    <recommendedName>
        <fullName evidence="4">RING-type E3 ubiquitin transferase</fullName>
        <ecNumber evidence="4">2.3.2.27</ecNumber>
    </recommendedName>
</protein>
<feature type="compositionally biased region" description="Low complexity" evidence="14">
    <location>
        <begin position="394"/>
        <end position="410"/>
    </location>
</feature>
<dbReference type="PROSITE" id="PS50089">
    <property type="entry name" value="ZF_RING_2"/>
    <property type="match status" value="1"/>
</dbReference>
<evidence type="ECO:0000256" key="7">
    <source>
        <dbReference type="ARBA" id="ARBA00022723"/>
    </source>
</evidence>
<evidence type="ECO:0000256" key="15">
    <source>
        <dbReference type="SAM" id="Phobius"/>
    </source>
</evidence>
<proteinExistence type="predicted"/>
<feature type="compositionally biased region" description="Pro residues" evidence="14">
    <location>
        <begin position="257"/>
        <end position="266"/>
    </location>
</feature>
<feature type="compositionally biased region" description="Low complexity" evidence="14">
    <location>
        <begin position="244"/>
        <end position="256"/>
    </location>
</feature>
<evidence type="ECO:0000256" key="10">
    <source>
        <dbReference type="ARBA" id="ARBA00022833"/>
    </source>
</evidence>
<dbReference type="GO" id="GO:0016020">
    <property type="term" value="C:membrane"/>
    <property type="evidence" value="ECO:0007669"/>
    <property type="project" value="UniProtKB-SubCell"/>
</dbReference>
<dbReference type="PANTHER" id="PTHR46913">
    <property type="entry name" value="RING-H2 FINGER PROTEIN ATL16"/>
    <property type="match status" value="1"/>
</dbReference>
<dbReference type="PANTHER" id="PTHR46913:SF1">
    <property type="entry name" value="RING-H2 FINGER PROTEIN ATL16"/>
    <property type="match status" value="1"/>
</dbReference>
<comment type="pathway">
    <text evidence="3">Protein modification; protein ubiquitination.</text>
</comment>
<keyword evidence="12 15" id="KW-0472">Membrane</keyword>
<comment type="catalytic activity">
    <reaction evidence="1">
        <text>S-ubiquitinyl-[E2 ubiquitin-conjugating enzyme]-L-cysteine + [acceptor protein]-L-lysine = [E2 ubiquitin-conjugating enzyme]-L-cysteine + N(6)-ubiquitinyl-[acceptor protein]-L-lysine.</text>
        <dbReference type="EC" id="2.3.2.27"/>
    </reaction>
</comment>
<feature type="region of interest" description="Disordered" evidence="14">
    <location>
        <begin position="318"/>
        <end position="410"/>
    </location>
</feature>
<evidence type="ECO:0000256" key="5">
    <source>
        <dbReference type="ARBA" id="ARBA00022679"/>
    </source>
</evidence>
<evidence type="ECO:0000256" key="14">
    <source>
        <dbReference type="SAM" id="MobiDB-lite"/>
    </source>
</evidence>
<gene>
    <name evidence="17" type="ORF">R1flu_011592</name>
</gene>
<dbReference type="CDD" id="cd16461">
    <property type="entry name" value="RING-H2_EL5-like"/>
    <property type="match status" value="1"/>
</dbReference>
<evidence type="ECO:0000313" key="17">
    <source>
        <dbReference type="EMBL" id="KAL2644005.1"/>
    </source>
</evidence>
<evidence type="ECO:0000256" key="11">
    <source>
        <dbReference type="ARBA" id="ARBA00022989"/>
    </source>
</evidence>
<dbReference type="Pfam" id="PF13639">
    <property type="entry name" value="zf-RING_2"/>
    <property type="match status" value="1"/>
</dbReference>
<dbReference type="InterPro" id="IPR001841">
    <property type="entry name" value="Znf_RING"/>
</dbReference>
<evidence type="ECO:0000256" key="13">
    <source>
        <dbReference type="PROSITE-ProRule" id="PRU00175"/>
    </source>
</evidence>
<evidence type="ECO:0000256" key="12">
    <source>
        <dbReference type="ARBA" id="ARBA00023136"/>
    </source>
</evidence>
<accession>A0ABD1Z8G6</accession>
<keyword evidence="10" id="KW-0862">Zinc</keyword>
<comment type="caution">
    <text evidence="17">The sequence shown here is derived from an EMBL/GenBank/DDBJ whole genome shotgun (WGS) entry which is preliminary data.</text>
</comment>
<evidence type="ECO:0000256" key="8">
    <source>
        <dbReference type="ARBA" id="ARBA00022771"/>
    </source>
</evidence>
<dbReference type="Gene3D" id="3.30.40.10">
    <property type="entry name" value="Zinc/RING finger domain, C3HC4 (zinc finger)"/>
    <property type="match status" value="1"/>
</dbReference>
<feature type="compositionally biased region" description="Low complexity" evidence="14">
    <location>
        <begin position="349"/>
        <end position="367"/>
    </location>
</feature>
<evidence type="ECO:0000256" key="9">
    <source>
        <dbReference type="ARBA" id="ARBA00022786"/>
    </source>
</evidence>
<dbReference type="GO" id="GO:0061630">
    <property type="term" value="F:ubiquitin protein ligase activity"/>
    <property type="evidence" value="ECO:0007669"/>
    <property type="project" value="UniProtKB-EC"/>
</dbReference>
<dbReference type="Proteomes" id="UP001605036">
    <property type="component" value="Unassembled WGS sequence"/>
</dbReference>
<dbReference type="FunFam" id="3.30.40.10:FF:000187">
    <property type="entry name" value="E3 ubiquitin-protein ligase ATL6"/>
    <property type="match status" value="1"/>
</dbReference>
<feature type="transmembrane region" description="Helical" evidence="15">
    <location>
        <begin position="26"/>
        <end position="48"/>
    </location>
</feature>
<keyword evidence="9" id="KW-0833">Ubl conjugation pathway</keyword>
<comment type="subcellular location">
    <subcellularLocation>
        <location evidence="2">Membrane</location>
        <topology evidence="2">Single-pass membrane protein</topology>
    </subcellularLocation>
</comment>
<evidence type="ECO:0000256" key="3">
    <source>
        <dbReference type="ARBA" id="ARBA00004906"/>
    </source>
</evidence>
<evidence type="ECO:0000256" key="2">
    <source>
        <dbReference type="ARBA" id="ARBA00004167"/>
    </source>
</evidence>
<evidence type="ECO:0000256" key="1">
    <source>
        <dbReference type="ARBA" id="ARBA00000900"/>
    </source>
</evidence>
<evidence type="ECO:0000256" key="4">
    <source>
        <dbReference type="ARBA" id="ARBA00012483"/>
    </source>
</evidence>
<keyword evidence="18" id="KW-1185">Reference proteome</keyword>
<reference evidence="17 18" key="1">
    <citation type="submission" date="2024-09" db="EMBL/GenBank/DDBJ databases">
        <title>Chromosome-scale assembly of Riccia fluitans.</title>
        <authorList>
            <person name="Paukszto L."/>
            <person name="Sawicki J."/>
            <person name="Karawczyk K."/>
            <person name="Piernik-Szablinska J."/>
            <person name="Szczecinska M."/>
            <person name="Mazdziarz M."/>
        </authorList>
    </citation>
    <scope>NUCLEOTIDE SEQUENCE [LARGE SCALE GENOMIC DNA]</scope>
    <source>
        <strain evidence="17">Rf_01</strain>
        <tissue evidence="17">Aerial parts of the thallus</tissue>
    </source>
</reference>
<dbReference type="GO" id="GO:0008270">
    <property type="term" value="F:zinc ion binding"/>
    <property type="evidence" value="ECO:0007669"/>
    <property type="project" value="UniProtKB-KW"/>
</dbReference>
<keyword evidence="6 15" id="KW-0812">Transmembrane</keyword>
<name>A0ABD1Z8G6_9MARC</name>
<keyword evidence="5" id="KW-0808">Transferase</keyword>